<protein>
    <submittedName>
        <fullName evidence="7">Teichoic acid translocation ATP-binding protein</fullName>
    </submittedName>
</protein>
<evidence type="ECO:0000256" key="1">
    <source>
        <dbReference type="ARBA" id="ARBA00022741"/>
    </source>
</evidence>
<dbReference type="PANTHER" id="PTHR46743:SF2">
    <property type="entry name" value="TEICHOIC ACIDS EXPORT ATP-BINDING PROTEIN TAGH"/>
    <property type="match status" value="1"/>
</dbReference>
<name>A0A0R1M5D2_9LACO</name>
<keyword evidence="4" id="KW-0812">Transmembrane</keyword>
<gene>
    <name evidence="7" type="ORF">FC81_GL000035</name>
</gene>
<dbReference type="InterPro" id="IPR003439">
    <property type="entry name" value="ABC_transporter-like_ATP-bd"/>
</dbReference>
<dbReference type="CDD" id="cd00118">
    <property type="entry name" value="LysM"/>
    <property type="match status" value="1"/>
</dbReference>
<dbReference type="PROSITE" id="PS51782">
    <property type="entry name" value="LYSM"/>
    <property type="match status" value="1"/>
</dbReference>
<dbReference type="SMART" id="SM00382">
    <property type="entry name" value="AAA"/>
    <property type="match status" value="1"/>
</dbReference>
<dbReference type="STRING" id="1423731.FC81_GL000035"/>
<organism evidence="7 8">
    <name type="scientific">Liquorilactobacillus capillatus DSM 19910</name>
    <dbReference type="NCBI Taxonomy" id="1423731"/>
    <lineage>
        <taxon>Bacteria</taxon>
        <taxon>Bacillati</taxon>
        <taxon>Bacillota</taxon>
        <taxon>Bacilli</taxon>
        <taxon>Lactobacillales</taxon>
        <taxon>Lactobacillaceae</taxon>
        <taxon>Liquorilactobacillus</taxon>
    </lineage>
</organism>
<dbReference type="RefSeq" id="WP_057746262.1">
    <property type="nucleotide sequence ID" value="NZ_AZEF01000053.1"/>
</dbReference>
<keyword evidence="2 7" id="KW-0067">ATP-binding</keyword>
<dbReference type="InterPro" id="IPR018392">
    <property type="entry name" value="LysM"/>
</dbReference>
<dbReference type="InterPro" id="IPR027417">
    <property type="entry name" value="P-loop_NTPase"/>
</dbReference>
<dbReference type="EMBL" id="AZEF01000053">
    <property type="protein sequence ID" value="KRL00258.1"/>
    <property type="molecule type" value="Genomic_DNA"/>
</dbReference>
<evidence type="ECO:0000259" key="6">
    <source>
        <dbReference type="PROSITE" id="PS51782"/>
    </source>
</evidence>
<keyword evidence="4" id="KW-0472">Membrane</keyword>
<feature type="transmembrane region" description="Helical" evidence="4">
    <location>
        <begin position="324"/>
        <end position="342"/>
    </location>
</feature>
<evidence type="ECO:0000313" key="8">
    <source>
        <dbReference type="Proteomes" id="UP000051621"/>
    </source>
</evidence>
<dbReference type="Pfam" id="PF01476">
    <property type="entry name" value="LysM"/>
    <property type="match status" value="1"/>
</dbReference>
<dbReference type="Gene3D" id="3.10.350.10">
    <property type="entry name" value="LysM domain"/>
    <property type="match status" value="1"/>
</dbReference>
<keyword evidence="1" id="KW-0547">Nucleotide-binding</keyword>
<keyword evidence="4" id="KW-1133">Transmembrane helix</keyword>
<keyword evidence="8" id="KW-1185">Reference proteome</keyword>
<dbReference type="PANTHER" id="PTHR46743">
    <property type="entry name" value="TEICHOIC ACIDS EXPORT ATP-BINDING PROTEIN TAGH"/>
    <property type="match status" value="1"/>
</dbReference>
<evidence type="ECO:0000256" key="3">
    <source>
        <dbReference type="SAM" id="MobiDB-lite"/>
    </source>
</evidence>
<dbReference type="SMART" id="SM00257">
    <property type="entry name" value="LysM"/>
    <property type="match status" value="1"/>
</dbReference>
<dbReference type="PROSITE" id="PS50893">
    <property type="entry name" value="ABC_TRANSPORTER_2"/>
    <property type="match status" value="1"/>
</dbReference>
<dbReference type="Pfam" id="PF00005">
    <property type="entry name" value="ABC_tran"/>
    <property type="match status" value="1"/>
</dbReference>
<comment type="caution">
    <text evidence="7">The sequence shown here is derived from an EMBL/GenBank/DDBJ whole genome shotgun (WGS) entry which is preliminary data.</text>
</comment>
<dbReference type="GO" id="GO:0005524">
    <property type="term" value="F:ATP binding"/>
    <property type="evidence" value="ECO:0007669"/>
    <property type="project" value="UniProtKB-KW"/>
</dbReference>
<dbReference type="AlphaFoldDB" id="A0A0R1M5D2"/>
<dbReference type="PATRIC" id="fig|1423731.3.peg.38"/>
<dbReference type="InterPro" id="IPR003593">
    <property type="entry name" value="AAA+_ATPase"/>
</dbReference>
<feature type="domain" description="LysM" evidence="6">
    <location>
        <begin position="428"/>
        <end position="472"/>
    </location>
</feature>
<feature type="domain" description="ABC transporter" evidence="5">
    <location>
        <begin position="17"/>
        <end position="241"/>
    </location>
</feature>
<dbReference type="InterPro" id="IPR050683">
    <property type="entry name" value="Bact_Polysacc_Export_ATP-bd"/>
</dbReference>
<proteinExistence type="predicted"/>
<evidence type="ECO:0000256" key="4">
    <source>
        <dbReference type="SAM" id="Phobius"/>
    </source>
</evidence>
<dbReference type="Gene3D" id="3.40.50.300">
    <property type="entry name" value="P-loop containing nucleotide triphosphate hydrolases"/>
    <property type="match status" value="1"/>
</dbReference>
<dbReference type="SUPFAM" id="SSF54106">
    <property type="entry name" value="LysM domain"/>
    <property type="match status" value="1"/>
</dbReference>
<reference evidence="7 8" key="1">
    <citation type="journal article" date="2015" name="Genome Announc.">
        <title>Expanding the biotechnology potential of lactobacilli through comparative genomics of 213 strains and associated genera.</title>
        <authorList>
            <person name="Sun Z."/>
            <person name="Harris H.M."/>
            <person name="McCann A."/>
            <person name="Guo C."/>
            <person name="Argimon S."/>
            <person name="Zhang W."/>
            <person name="Yang X."/>
            <person name="Jeffery I.B."/>
            <person name="Cooney J.C."/>
            <person name="Kagawa T.F."/>
            <person name="Liu W."/>
            <person name="Song Y."/>
            <person name="Salvetti E."/>
            <person name="Wrobel A."/>
            <person name="Rasinkangas P."/>
            <person name="Parkhill J."/>
            <person name="Rea M.C."/>
            <person name="O'Sullivan O."/>
            <person name="Ritari J."/>
            <person name="Douillard F.P."/>
            <person name="Paul Ross R."/>
            <person name="Yang R."/>
            <person name="Briner A.E."/>
            <person name="Felis G.E."/>
            <person name="de Vos W.M."/>
            <person name="Barrangou R."/>
            <person name="Klaenhammer T.R."/>
            <person name="Caufield P.W."/>
            <person name="Cui Y."/>
            <person name="Zhang H."/>
            <person name="O'Toole P.W."/>
        </authorList>
    </citation>
    <scope>NUCLEOTIDE SEQUENCE [LARGE SCALE GENOMIC DNA]</scope>
    <source>
        <strain evidence="7 8">DSM 19910</strain>
    </source>
</reference>
<evidence type="ECO:0000259" key="5">
    <source>
        <dbReference type="PROSITE" id="PS50893"/>
    </source>
</evidence>
<dbReference type="OrthoDB" id="9778870at2"/>
<dbReference type="SUPFAM" id="SSF52540">
    <property type="entry name" value="P-loop containing nucleoside triphosphate hydrolases"/>
    <property type="match status" value="1"/>
</dbReference>
<feature type="compositionally biased region" description="Low complexity" evidence="3">
    <location>
        <begin position="360"/>
        <end position="408"/>
    </location>
</feature>
<feature type="region of interest" description="Disordered" evidence="3">
    <location>
        <begin position="354"/>
        <end position="410"/>
    </location>
</feature>
<accession>A0A0R1M5D2</accession>
<dbReference type="GO" id="GO:0016887">
    <property type="term" value="F:ATP hydrolysis activity"/>
    <property type="evidence" value="ECO:0007669"/>
    <property type="project" value="InterPro"/>
</dbReference>
<sequence>MKKMEIKYITKNEPLVLDKKDLAKAKPPLDETQNFWELRGVSLNIAPGEAVGVVGTNGSGKETLIDILAGTTKQTTGFITIEGKINRASARRGLDEEKTGLENIRQAISVADLDELKGNHLLNAIVNFTDLGEWLYRPVHSYSIGVYARLSLGIALFVEPKLVLLDNVLGNLDNIFHIKVSQKIQALKDAGVAFVIADTNVFNIEHFCERTIWLRFGEVQQFGPTQEVLEQFEYYINWLRALSLPEKNDFLAKKQKERLTFDVSSVYEEFKIEQFKHGFTRKDEPRMRKAFYKDHGVDPVSSEKEKVVEVKKQRPSKINNKTKYVLGCIAALVIISVIWLSLDNKIFAGWGNNKEEQTNSQKSSQPKQQKAQKQSQPKALADSKAKAASSSSAAAKASSESAAKAASESTDKAKAASESKAALMKNTQTINISDGDTLEGLAQKYATTVDKIKEINNMNANSQLKSGDVIRVPK</sequence>
<dbReference type="Proteomes" id="UP000051621">
    <property type="component" value="Unassembled WGS sequence"/>
</dbReference>
<evidence type="ECO:0000256" key="2">
    <source>
        <dbReference type="ARBA" id="ARBA00022840"/>
    </source>
</evidence>
<dbReference type="InterPro" id="IPR036779">
    <property type="entry name" value="LysM_dom_sf"/>
</dbReference>
<evidence type="ECO:0000313" key="7">
    <source>
        <dbReference type="EMBL" id="KRL00258.1"/>
    </source>
</evidence>